<keyword evidence="8" id="KW-0862">Zinc</keyword>
<evidence type="ECO:0000256" key="1">
    <source>
        <dbReference type="ARBA" id="ARBA00001947"/>
    </source>
</evidence>
<dbReference type="GO" id="GO:0006508">
    <property type="term" value="P:proteolysis"/>
    <property type="evidence" value="ECO:0007669"/>
    <property type="project" value="UniProtKB-KW"/>
</dbReference>
<dbReference type="PANTHER" id="PTHR11705">
    <property type="entry name" value="PROTEASE FAMILY M14 CARBOXYPEPTIDASE A,B"/>
    <property type="match status" value="1"/>
</dbReference>
<dbReference type="InterPro" id="IPR000834">
    <property type="entry name" value="Peptidase_M14"/>
</dbReference>
<dbReference type="GO" id="GO:0008270">
    <property type="term" value="F:zinc ion binding"/>
    <property type="evidence" value="ECO:0007669"/>
    <property type="project" value="InterPro"/>
</dbReference>
<dbReference type="Proteomes" id="UP000494256">
    <property type="component" value="Unassembled WGS sequence"/>
</dbReference>
<evidence type="ECO:0000256" key="4">
    <source>
        <dbReference type="ARBA" id="ARBA00022670"/>
    </source>
</evidence>
<keyword evidence="6 12" id="KW-0732">Signal</keyword>
<evidence type="ECO:0000256" key="10">
    <source>
        <dbReference type="ARBA" id="ARBA00023157"/>
    </source>
</evidence>
<keyword evidence="10" id="KW-1015">Disulfide bond</keyword>
<dbReference type="InterPro" id="IPR036990">
    <property type="entry name" value="M14A-like_propep"/>
</dbReference>
<dbReference type="Pfam" id="PF00246">
    <property type="entry name" value="Peptidase_M14"/>
    <property type="match status" value="1"/>
</dbReference>
<sequence>MRSFLLLCLSLYIVSAKHEIYDGYVVYEVYPNNVDEIQLLNDVVNELELDVWTYANLVKPGAIFVSEPKKVPFENAMKSAGIPCKATIQNIRELLELEDQQLAAATTSTRNLGSRLSLNQIYTFAQVTEYLADIARRFPRVTRLVNGGNSVQGRPIQYLEISTTGIQNSRKPIIMLQSLLHAREWVTLPPSLYAIHKLVVDVTESDLLNNYDWIVMPVANPDGYEWSRTNARFWRKNRRTGLMAGNICLGVDLNRNFNVNWGTASSSSVCSDTFHGRGAHSEPETQAVVNVLNRYRGRVAMYIDLHSAGSMILYGWGNGTLVPNALSLNLGGTRMAQAIDAVKWAQKPNYRVGNIVAILRYTASGGSSDFAQAIGIPFSYTYELPARLSSTGTNVFLVDPNFIRQAAIETWAGIVAGARHILNQI</sequence>
<comment type="similarity">
    <text evidence="2 11">Belongs to the peptidase M14 family.</text>
</comment>
<evidence type="ECO:0000256" key="6">
    <source>
        <dbReference type="ARBA" id="ARBA00022729"/>
    </source>
</evidence>
<evidence type="ECO:0000313" key="15">
    <source>
        <dbReference type="EMBL" id="CAB3251860.1"/>
    </source>
</evidence>
<evidence type="ECO:0000256" key="12">
    <source>
        <dbReference type="SAM" id="SignalP"/>
    </source>
</evidence>
<feature type="domain" description="Peptidase M14" evidence="13">
    <location>
        <begin position="120"/>
        <end position="421"/>
    </location>
</feature>
<dbReference type="SUPFAM" id="SSF54897">
    <property type="entry name" value="Protease propeptides/inhibitors"/>
    <property type="match status" value="1"/>
</dbReference>
<evidence type="ECO:0000256" key="8">
    <source>
        <dbReference type="ARBA" id="ARBA00022833"/>
    </source>
</evidence>
<gene>
    <name evidence="15" type="ORF">APLA_LOCUS13786</name>
    <name evidence="14" type="ORF">APLA_LOCUS5670</name>
</gene>
<comment type="cofactor">
    <cofactor evidence="1">
        <name>Zn(2+)</name>
        <dbReference type="ChEBI" id="CHEBI:29105"/>
    </cofactor>
</comment>
<evidence type="ECO:0000256" key="11">
    <source>
        <dbReference type="PROSITE-ProRule" id="PRU01379"/>
    </source>
</evidence>
<keyword evidence="3" id="KW-0121">Carboxypeptidase</keyword>
<dbReference type="EMBL" id="CADEBD010000364">
    <property type="protein sequence ID" value="CAB3251860.1"/>
    <property type="molecule type" value="Genomic_DNA"/>
</dbReference>
<dbReference type="Proteomes" id="UP000494106">
    <property type="component" value="Unassembled WGS sequence"/>
</dbReference>
<dbReference type="PRINTS" id="PR00765">
    <property type="entry name" value="CRBOXYPTASEA"/>
</dbReference>
<evidence type="ECO:0000313" key="14">
    <source>
        <dbReference type="EMBL" id="CAB3234602.1"/>
    </source>
</evidence>
<accession>A0A8S1B207</accession>
<evidence type="ECO:0000313" key="16">
    <source>
        <dbReference type="Proteomes" id="UP000494106"/>
    </source>
</evidence>
<organism evidence="15 17">
    <name type="scientific">Arctia plantaginis</name>
    <name type="common">Wood tiger moth</name>
    <name type="synonym">Phalaena plantaginis</name>
    <dbReference type="NCBI Taxonomy" id="874455"/>
    <lineage>
        <taxon>Eukaryota</taxon>
        <taxon>Metazoa</taxon>
        <taxon>Ecdysozoa</taxon>
        <taxon>Arthropoda</taxon>
        <taxon>Hexapoda</taxon>
        <taxon>Insecta</taxon>
        <taxon>Pterygota</taxon>
        <taxon>Neoptera</taxon>
        <taxon>Endopterygota</taxon>
        <taxon>Lepidoptera</taxon>
        <taxon>Glossata</taxon>
        <taxon>Ditrysia</taxon>
        <taxon>Noctuoidea</taxon>
        <taxon>Erebidae</taxon>
        <taxon>Arctiinae</taxon>
        <taxon>Arctia</taxon>
    </lineage>
</organism>
<feature type="signal peptide" evidence="12">
    <location>
        <begin position="1"/>
        <end position="16"/>
    </location>
</feature>
<dbReference type="PROSITE" id="PS52035">
    <property type="entry name" value="PEPTIDASE_M14"/>
    <property type="match status" value="1"/>
</dbReference>
<evidence type="ECO:0000256" key="2">
    <source>
        <dbReference type="ARBA" id="ARBA00005988"/>
    </source>
</evidence>
<dbReference type="GO" id="GO:0004181">
    <property type="term" value="F:metallocarboxypeptidase activity"/>
    <property type="evidence" value="ECO:0007669"/>
    <property type="project" value="InterPro"/>
</dbReference>
<dbReference type="Pfam" id="PF02244">
    <property type="entry name" value="Propep_M14"/>
    <property type="match status" value="1"/>
</dbReference>
<keyword evidence="4" id="KW-0645">Protease</keyword>
<keyword evidence="7" id="KW-0378">Hydrolase</keyword>
<dbReference type="EMBL" id="CADEBC010000483">
    <property type="protein sequence ID" value="CAB3234602.1"/>
    <property type="molecule type" value="Genomic_DNA"/>
</dbReference>
<dbReference type="Gene3D" id="3.40.630.10">
    <property type="entry name" value="Zn peptidases"/>
    <property type="match status" value="1"/>
</dbReference>
<dbReference type="SUPFAM" id="SSF53187">
    <property type="entry name" value="Zn-dependent exopeptidases"/>
    <property type="match status" value="1"/>
</dbReference>
<evidence type="ECO:0000256" key="9">
    <source>
        <dbReference type="ARBA" id="ARBA00023049"/>
    </source>
</evidence>
<comment type="caution">
    <text evidence="15">The sequence shown here is derived from an EMBL/GenBank/DDBJ whole genome shotgun (WGS) entry which is preliminary data.</text>
</comment>
<evidence type="ECO:0000256" key="3">
    <source>
        <dbReference type="ARBA" id="ARBA00022645"/>
    </source>
</evidence>
<evidence type="ECO:0000313" key="17">
    <source>
        <dbReference type="Proteomes" id="UP000494256"/>
    </source>
</evidence>
<protein>
    <recommendedName>
        <fullName evidence="13">Peptidase M14 domain-containing protein</fullName>
    </recommendedName>
</protein>
<dbReference type="OrthoDB" id="3626597at2759"/>
<reference evidence="16 17" key="1">
    <citation type="submission" date="2020-04" db="EMBL/GenBank/DDBJ databases">
        <authorList>
            <person name="Wallbank WR R."/>
            <person name="Pardo Diaz C."/>
            <person name="Kozak K."/>
            <person name="Martin S."/>
            <person name="Jiggins C."/>
            <person name="Moest M."/>
            <person name="Warren A I."/>
            <person name="Byers J.R.P. K."/>
            <person name="Montejo-Kovacevich G."/>
            <person name="Yen C E."/>
        </authorList>
    </citation>
    <scope>NUCLEOTIDE SEQUENCE [LARGE SCALE GENOMIC DNA]</scope>
</reference>
<dbReference type="AlphaFoldDB" id="A0A8S1B207"/>
<dbReference type="GO" id="GO:0005615">
    <property type="term" value="C:extracellular space"/>
    <property type="evidence" value="ECO:0007669"/>
    <property type="project" value="TreeGrafter"/>
</dbReference>
<keyword evidence="16" id="KW-1185">Reference proteome</keyword>
<dbReference type="Gene3D" id="3.30.70.340">
    <property type="entry name" value="Metallocarboxypeptidase-like"/>
    <property type="match status" value="1"/>
</dbReference>
<keyword evidence="5" id="KW-0479">Metal-binding</keyword>
<feature type="chain" id="PRO_5036273177" description="Peptidase M14 domain-containing protein" evidence="12">
    <location>
        <begin position="17"/>
        <end position="425"/>
    </location>
</feature>
<keyword evidence="9" id="KW-0482">Metalloprotease</keyword>
<dbReference type="FunFam" id="3.40.630.10:FF:000084">
    <property type="entry name" value="Carboxypeptidase B2"/>
    <property type="match status" value="1"/>
</dbReference>
<dbReference type="InterPro" id="IPR003146">
    <property type="entry name" value="M14A_act_pep"/>
</dbReference>
<evidence type="ECO:0000256" key="7">
    <source>
        <dbReference type="ARBA" id="ARBA00022801"/>
    </source>
</evidence>
<dbReference type="SMART" id="SM00631">
    <property type="entry name" value="Zn_pept"/>
    <property type="match status" value="1"/>
</dbReference>
<dbReference type="PANTHER" id="PTHR11705:SF140">
    <property type="entry name" value="FI02848P-RELATED"/>
    <property type="match status" value="1"/>
</dbReference>
<evidence type="ECO:0000256" key="5">
    <source>
        <dbReference type="ARBA" id="ARBA00022723"/>
    </source>
</evidence>
<feature type="active site" description="Proton donor/acceptor" evidence="11">
    <location>
        <position position="383"/>
    </location>
</feature>
<name>A0A8S1B207_ARCPL</name>
<evidence type="ECO:0000259" key="13">
    <source>
        <dbReference type="PROSITE" id="PS52035"/>
    </source>
</evidence>
<proteinExistence type="inferred from homology"/>